<reference evidence="1 2" key="1">
    <citation type="submission" date="2011-01" db="EMBL/GenBank/DDBJ databases">
        <authorList>
            <person name="Muzny D."/>
            <person name="Qin X."/>
            <person name="Deng J."/>
            <person name="Jiang H."/>
            <person name="Liu Y."/>
            <person name="Qu J."/>
            <person name="Song X.-Z."/>
            <person name="Zhang L."/>
            <person name="Thornton R."/>
            <person name="Coyle M."/>
            <person name="Francisco L."/>
            <person name="Jackson L."/>
            <person name="Javaid M."/>
            <person name="Korchina V."/>
            <person name="Kovar C."/>
            <person name="Mata R."/>
            <person name="Mathew T."/>
            <person name="Ngo R."/>
            <person name="Nguyen L."/>
            <person name="Nguyen N."/>
            <person name="Okwuonu G."/>
            <person name="Ongeri F."/>
            <person name="Pham C."/>
            <person name="Simmons D."/>
            <person name="Wilczek-Boney K."/>
            <person name="Hale W."/>
            <person name="Jakkamsetti A."/>
            <person name="Pham P."/>
            <person name="Ruth R."/>
            <person name="San Lucas F."/>
            <person name="Warren J."/>
            <person name="Zhang J."/>
            <person name="Zhao Z."/>
            <person name="Zhou C."/>
            <person name="Zhu D."/>
            <person name="Lee S."/>
            <person name="Bess C."/>
            <person name="Blankenburg K."/>
            <person name="Forbes L."/>
            <person name="Fu Q."/>
            <person name="Gubbala S."/>
            <person name="Hirani K."/>
            <person name="Jayaseelan J.C."/>
            <person name="Lara F."/>
            <person name="Munidasa M."/>
            <person name="Palculict T."/>
            <person name="Patil S."/>
            <person name="Pu L.-L."/>
            <person name="Saada N."/>
            <person name="Tang L."/>
            <person name="Weissenberger G."/>
            <person name="Zhu Y."/>
            <person name="Hemphill L."/>
            <person name="Shang Y."/>
            <person name="Youmans B."/>
            <person name="Ayvaz T."/>
            <person name="Ross M."/>
            <person name="Santibanez J."/>
            <person name="Aqrawi P."/>
            <person name="Gross S."/>
            <person name="Joshi V."/>
            <person name="Fowler G."/>
            <person name="Nazareth L."/>
            <person name="Reid J."/>
            <person name="Worley K."/>
            <person name="Petrosino J."/>
            <person name="Highlander S."/>
            <person name="Gibbs R."/>
        </authorList>
    </citation>
    <scope>NUCLEOTIDE SEQUENCE [LARGE SCALE GENOMIC DNA]</scope>
    <source>
        <strain evidence="1 2">DSM 16608</strain>
    </source>
</reference>
<dbReference type="HOGENOM" id="CLU_565981_0_0_10"/>
<dbReference type="AlphaFoldDB" id="F0F5C0"/>
<dbReference type="eggNOG" id="COG3012">
    <property type="taxonomic scope" value="Bacteria"/>
</dbReference>
<dbReference type="Proteomes" id="UP000005697">
    <property type="component" value="Unassembled WGS sequence"/>
</dbReference>
<evidence type="ECO:0000313" key="1">
    <source>
        <dbReference type="EMBL" id="EGC20539.1"/>
    </source>
</evidence>
<protein>
    <submittedName>
        <fullName evidence="1">Uncharacterized protein</fullName>
    </submittedName>
</protein>
<accession>F0F5C0</accession>
<dbReference type="EMBL" id="AEWX01000013">
    <property type="protein sequence ID" value="EGC20539.1"/>
    <property type="molecule type" value="Genomic_DNA"/>
</dbReference>
<proteinExistence type="predicted"/>
<evidence type="ECO:0000313" key="2">
    <source>
        <dbReference type="Proteomes" id="UP000005697"/>
    </source>
</evidence>
<gene>
    <name evidence="1" type="ORF">HMPREF9141_0786</name>
</gene>
<dbReference type="STRING" id="888743.HMPREF9141_0786"/>
<name>F0F5C0_9BACT</name>
<sequence>MQPVTVCGTCPAGHESPPITIYKGKDAKKEESRKNQQRFLSPEKYLRTKARMLQKGQCYRSSSLFEAGEGYVIVTRKHMGGKISFAVYLIDTYCVGVKGSFYRLRVEEDEFEDFLDRASEGDGLIECSYEEAHNIVYGAVEFAGEADIEPDKSFALSRYMLEEDTEDVPLIEYRFGKDGRHFLVASSGFEASRYLPKLKKTYGTDFKYITPCTNFGVGDSDYKKSPTYGLETKYTYTPPRYAEAWNVHNRWLVEELSKPENSMWLEDRLIDRILALPEEELRADLEAIIRYVMTITSEGKIPEGFDDGRYNGILASAIILLGEVGNNESSLDLMLECCRQSEGFYDYHFGDCANEIIVPTLYKLVTPDKFAKLLEFMKEPGLYSMFKCCVSCTMALLARRRPEQRQACLEWFGSLVTFATETLPKVQYIDGSLAGFITADVVSLHTEALLPGLKAMYATGCVDQKICGGIDEVEYLILHKKDKDEFMSSRFEIHERFADMKARSGNTLCF</sequence>
<keyword evidence="2" id="KW-1185">Reference proteome</keyword>
<comment type="caution">
    <text evidence="1">The sequence shown here is derived from an EMBL/GenBank/DDBJ whole genome shotgun (WGS) entry which is preliminary data.</text>
</comment>
<organism evidence="1 2">
    <name type="scientific">Prevotella multiformis DSM 16608</name>
    <dbReference type="NCBI Taxonomy" id="888743"/>
    <lineage>
        <taxon>Bacteria</taxon>
        <taxon>Pseudomonadati</taxon>
        <taxon>Bacteroidota</taxon>
        <taxon>Bacteroidia</taxon>
        <taxon>Bacteroidales</taxon>
        <taxon>Prevotellaceae</taxon>
        <taxon>Prevotella</taxon>
    </lineage>
</organism>